<dbReference type="InterPro" id="IPR036322">
    <property type="entry name" value="WD40_repeat_dom_sf"/>
</dbReference>
<dbReference type="Proteomes" id="UP001519460">
    <property type="component" value="Unassembled WGS sequence"/>
</dbReference>
<protein>
    <submittedName>
        <fullName evidence="1">Uncharacterized protein</fullName>
    </submittedName>
</protein>
<proteinExistence type="predicted"/>
<keyword evidence="2" id="KW-1185">Reference proteome</keyword>
<organism evidence="1 2">
    <name type="scientific">Batillaria attramentaria</name>
    <dbReference type="NCBI Taxonomy" id="370345"/>
    <lineage>
        <taxon>Eukaryota</taxon>
        <taxon>Metazoa</taxon>
        <taxon>Spiralia</taxon>
        <taxon>Lophotrochozoa</taxon>
        <taxon>Mollusca</taxon>
        <taxon>Gastropoda</taxon>
        <taxon>Caenogastropoda</taxon>
        <taxon>Sorbeoconcha</taxon>
        <taxon>Cerithioidea</taxon>
        <taxon>Batillariidae</taxon>
        <taxon>Batillaria</taxon>
    </lineage>
</organism>
<dbReference type="AlphaFoldDB" id="A0ABD0J3Y1"/>
<reference evidence="1 2" key="1">
    <citation type="journal article" date="2023" name="Sci. Data">
        <title>Genome assembly of the Korean intertidal mud-creeper Batillaria attramentaria.</title>
        <authorList>
            <person name="Patra A.K."/>
            <person name="Ho P.T."/>
            <person name="Jun S."/>
            <person name="Lee S.J."/>
            <person name="Kim Y."/>
            <person name="Won Y.J."/>
        </authorList>
    </citation>
    <scope>NUCLEOTIDE SEQUENCE [LARGE SCALE GENOMIC DNA]</scope>
    <source>
        <strain evidence="1">Wonlab-2016</strain>
    </source>
</reference>
<evidence type="ECO:0000313" key="1">
    <source>
        <dbReference type="EMBL" id="KAK7457312.1"/>
    </source>
</evidence>
<gene>
    <name evidence="1" type="ORF">BaRGS_00039225</name>
</gene>
<name>A0ABD0J3Y1_9CAEN</name>
<accession>A0ABD0J3Y1</accession>
<comment type="caution">
    <text evidence="1">The sequence shown here is derived from an EMBL/GenBank/DDBJ whole genome shotgun (WGS) entry which is preliminary data.</text>
</comment>
<sequence>MQVVEETVGYFCVRFRPRGDNHASSGRDGWLLLCGSDKEETIMQVVEETVGYFCAVQTKRRQPCNGGEDGWLLLCGFRQRGDNHASGGEDGWLLLWRFRQRGDNHASSGRGRLVTLCAVQTKRETNHASSGRDG</sequence>
<evidence type="ECO:0000313" key="2">
    <source>
        <dbReference type="Proteomes" id="UP001519460"/>
    </source>
</evidence>
<dbReference type="EMBL" id="JACVVK020000672">
    <property type="protein sequence ID" value="KAK7457312.1"/>
    <property type="molecule type" value="Genomic_DNA"/>
</dbReference>
<dbReference type="SUPFAM" id="SSF50978">
    <property type="entry name" value="WD40 repeat-like"/>
    <property type="match status" value="1"/>
</dbReference>